<dbReference type="Proteomes" id="UP000699042">
    <property type="component" value="Unassembled WGS sequence"/>
</dbReference>
<evidence type="ECO:0000313" key="1">
    <source>
        <dbReference type="EMBL" id="KAG7044464.1"/>
    </source>
</evidence>
<evidence type="ECO:0000313" key="2">
    <source>
        <dbReference type="Proteomes" id="UP000699042"/>
    </source>
</evidence>
<sequence>MTKEFVSGRYCDETMLHQKLRQLFPNASGDDIGVRFSRGKWNLDLPRSLTPVSNEQNYVFEFQHG</sequence>
<protein>
    <submittedName>
        <fullName evidence="1">Uncharacterized protein</fullName>
    </submittedName>
</protein>
<keyword evidence="2" id="KW-1185">Reference proteome</keyword>
<proteinExistence type="predicted"/>
<dbReference type="EMBL" id="JAESDN010000010">
    <property type="protein sequence ID" value="KAG7044464.1"/>
    <property type="molecule type" value="Genomic_DNA"/>
</dbReference>
<organism evidence="1 2">
    <name type="scientific">Colletotrichum scovillei</name>
    <dbReference type="NCBI Taxonomy" id="1209932"/>
    <lineage>
        <taxon>Eukaryota</taxon>
        <taxon>Fungi</taxon>
        <taxon>Dikarya</taxon>
        <taxon>Ascomycota</taxon>
        <taxon>Pezizomycotina</taxon>
        <taxon>Sordariomycetes</taxon>
        <taxon>Hypocreomycetidae</taxon>
        <taxon>Glomerellales</taxon>
        <taxon>Glomerellaceae</taxon>
        <taxon>Colletotrichum</taxon>
        <taxon>Colletotrichum acutatum species complex</taxon>
    </lineage>
</organism>
<gene>
    <name evidence="1" type="ORF">JMJ77_003926</name>
</gene>
<dbReference type="AlphaFoldDB" id="A0A9P7QVY6"/>
<name>A0A9P7QVY6_9PEZI</name>
<accession>A0A9P7QVY6</accession>
<reference evidence="1" key="1">
    <citation type="submission" date="2021-05" db="EMBL/GenBank/DDBJ databases">
        <title>Comparative genomics of three Colletotrichum scovillei strains and genetic complementation revealed genes involved fungal growth and virulence on chili pepper.</title>
        <authorList>
            <person name="Hsieh D.-K."/>
            <person name="Chuang S.-C."/>
            <person name="Chen C.-Y."/>
            <person name="Chao Y.-T."/>
            <person name="Lu M.-Y.J."/>
            <person name="Lee M.-H."/>
            <person name="Shih M.-C."/>
        </authorList>
    </citation>
    <scope>NUCLEOTIDE SEQUENCE</scope>
    <source>
        <strain evidence="1">Coll-153</strain>
    </source>
</reference>
<comment type="caution">
    <text evidence="1">The sequence shown here is derived from an EMBL/GenBank/DDBJ whole genome shotgun (WGS) entry which is preliminary data.</text>
</comment>